<dbReference type="InParanoid" id="A0A165MEC1"/>
<name>A0A165MEC1_EXIGL</name>
<dbReference type="SUPFAM" id="SSF81383">
    <property type="entry name" value="F-box domain"/>
    <property type="match status" value="1"/>
</dbReference>
<dbReference type="Gene3D" id="1.20.1280.50">
    <property type="match status" value="1"/>
</dbReference>
<evidence type="ECO:0000313" key="2">
    <source>
        <dbReference type="Proteomes" id="UP000077266"/>
    </source>
</evidence>
<dbReference type="InterPro" id="IPR032675">
    <property type="entry name" value="LRR_dom_sf"/>
</dbReference>
<dbReference type="InterPro" id="IPR036047">
    <property type="entry name" value="F-box-like_dom_sf"/>
</dbReference>
<protein>
    <submittedName>
        <fullName evidence="1">Uncharacterized protein</fullName>
    </submittedName>
</protein>
<evidence type="ECO:0000313" key="1">
    <source>
        <dbReference type="EMBL" id="KZV99146.1"/>
    </source>
</evidence>
<dbReference type="OrthoDB" id="3365698at2759"/>
<organism evidence="1 2">
    <name type="scientific">Exidia glandulosa HHB12029</name>
    <dbReference type="NCBI Taxonomy" id="1314781"/>
    <lineage>
        <taxon>Eukaryota</taxon>
        <taxon>Fungi</taxon>
        <taxon>Dikarya</taxon>
        <taxon>Basidiomycota</taxon>
        <taxon>Agaricomycotina</taxon>
        <taxon>Agaricomycetes</taxon>
        <taxon>Auriculariales</taxon>
        <taxon>Exidiaceae</taxon>
        <taxon>Exidia</taxon>
    </lineage>
</organism>
<dbReference type="Proteomes" id="UP000077266">
    <property type="component" value="Unassembled WGS sequence"/>
</dbReference>
<keyword evidence="2" id="KW-1185">Reference proteome</keyword>
<reference evidence="1 2" key="1">
    <citation type="journal article" date="2016" name="Mol. Biol. Evol.">
        <title>Comparative Genomics of Early-Diverging Mushroom-Forming Fungi Provides Insights into the Origins of Lignocellulose Decay Capabilities.</title>
        <authorList>
            <person name="Nagy L.G."/>
            <person name="Riley R."/>
            <person name="Tritt A."/>
            <person name="Adam C."/>
            <person name="Daum C."/>
            <person name="Floudas D."/>
            <person name="Sun H."/>
            <person name="Yadav J.S."/>
            <person name="Pangilinan J."/>
            <person name="Larsson K.H."/>
            <person name="Matsuura K."/>
            <person name="Barry K."/>
            <person name="Labutti K."/>
            <person name="Kuo R."/>
            <person name="Ohm R.A."/>
            <person name="Bhattacharya S.S."/>
            <person name="Shirouzu T."/>
            <person name="Yoshinaga Y."/>
            <person name="Martin F.M."/>
            <person name="Grigoriev I.V."/>
            <person name="Hibbett D.S."/>
        </authorList>
    </citation>
    <scope>NUCLEOTIDE SEQUENCE [LARGE SCALE GENOMIC DNA]</scope>
    <source>
        <strain evidence="1 2">HHB12029</strain>
    </source>
</reference>
<accession>A0A165MEC1</accession>
<proteinExistence type="predicted"/>
<dbReference type="SUPFAM" id="SSF52047">
    <property type="entry name" value="RNI-like"/>
    <property type="match status" value="1"/>
</dbReference>
<dbReference type="AlphaFoldDB" id="A0A165MEC1"/>
<dbReference type="EMBL" id="KV425912">
    <property type="protein sequence ID" value="KZV99146.1"/>
    <property type="molecule type" value="Genomic_DNA"/>
</dbReference>
<gene>
    <name evidence="1" type="ORF">EXIGLDRAFT_726219</name>
</gene>
<sequence>MSQAWTAGKPSALTTNGHGNYVAYINGHQRRNALSALPEELLGHIFCMHVYDPDPFLPAEWTAIEFNPIRARAPFSVAAVCRSWRAAALSTPQVWHYVGVPAIRHLPVKARNALLRYVDTILHRSCDKGLVVTVGQIYDPEDPTVLAILDRLSRHMTRWRKLTLIFAEGTTSLSRVLDFFRGPAPRLEMFRLVQPPKFDPLSDLTWPTPLPDYFTGCINLKESLVLNVPVAFNAGTDLRALRHLVVLAPNIPCTLLWSMFRSAPLLEQLWLKYNVTNSSDGGSVREMKPPSAIRLDNVHDLGLFYESPCTIAQYPDALDLPKLRTMTTELPVANTLRSLAVFLERCSDSLEKLTLQYGIIDANDLQSLRPLRRLESLYFNACSVPVLLFDMLRDAMPMLAHVSLARVSIEPEGSDAVLELVRFKNTCDGTGDRKVKRFRTFDIDEQTNVSSDVKAEIARLLRPPCGGIHVLYTKELR</sequence>
<dbReference type="Gene3D" id="3.80.10.10">
    <property type="entry name" value="Ribonuclease Inhibitor"/>
    <property type="match status" value="1"/>
</dbReference>